<dbReference type="RefSeq" id="WP_189572826.1">
    <property type="nucleotide sequence ID" value="NZ_BMXV01000001.1"/>
</dbReference>
<feature type="compositionally biased region" description="Polar residues" evidence="1">
    <location>
        <begin position="13"/>
        <end position="28"/>
    </location>
</feature>
<evidence type="ECO:0000259" key="2">
    <source>
        <dbReference type="Pfam" id="PF07819"/>
    </source>
</evidence>
<dbReference type="InterPro" id="IPR012908">
    <property type="entry name" value="PGAP1-ab_dom-like"/>
</dbReference>
<reference evidence="4" key="1">
    <citation type="journal article" date="2019" name="Int. J. Syst. Evol. Microbiol.">
        <title>The Global Catalogue of Microorganisms (GCM) 10K type strain sequencing project: providing services to taxonomists for standard genome sequencing and annotation.</title>
        <authorList>
            <consortium name="The Broad Institute Genomics Platform"/>
            <consortium name="The Broad Institute Genome Sequencing Center for Infectious Disease"/>
            <person name="Wu L."/>
            <person name="Ma J."/>
        </authorList>
    </citation>
    <scope>NUCLEOTIDE SEQUENCE [LARGE SCALE GENOMIC DNA]</scope>
    <source>
        <strain evidence="4">KCTC 22280</strain>
    </source>
</reference>
<evidence type="ECO:0000313" key="4">
    <source>
        <dbReference type="Proteomes" id="UP000601597"/>
    </source>
</evidence>
<keyword evidence="4" id="KW-1185">Reference proteome</keyword>
<dbReference type="Proteomes" id="UP000601597">
    <property type="component" value="Unassembled WGS sequence"/>
</dbReference>
<protein>
    <submittedName>
        <fullName evidence="3">Permease</fullName>
    </submittedName>
</protein>
<feature type="compositionally biased region" description="Basic and acidic residues" evidence="1">
    <location>
        <begin position="1"/>
        <end position="10"/>
    </location>
</feature>
<sequence length="420" mass="45561">MTAATPERESPCASDSAQEDSPVSHPTRSATLVGTSRLILDGFDGVTNIVESMHRNISGLAPIVGESRKGRTRGISGMVYRNIRRVSSFVGLSLDVSLKHLSPLLSDQQTSQGREAAVSVLNGVLGDYLVATDNPLAIPTQLRSDGVPVSLEREALKAFFPQPSNRVVVLVHGLCRNDLQWQRNEINYGKALERDLGYTPLYLRYNSGLPVSDSGREFADLLEQLVSQWPVTLDELVLVGHSMGGLVSRSACRWAEKEGQHWPAHVKKMVFLGTPHHGSALERVGNSFENFLGISPYSAPFGRIGKIRSAGIKDLREGNIGGEEQPADGGNVEPVPLPAGIRCYAMAACTGSALAKLPAFEHGDGLVRITSALGQHEDDAHSLGIPPSRQAVFHGMNHFDLLGHQEVYDRLVQWLGDEEQ</sequence>
<evidence type="ECO:0000256" key="1">
    <source>
        <dbReference type="SAM" id="MobiDB-lite"/>
    </source>
</evidence>
<dbReference type="InterPro" id="IPR029058">
    <property type="entry name" value="AB_hydrolase_fold"/>
</dbReference>
<accession>A0ABQ3AP34</accession>
<proteinExistence type="predicted"/>
<gene>
    <name evidence="3" type="ORF">GCM10007071_07060</name>
</gene>
<comment type="caution">
    <text evidence="3">The sequence shown here is derived from an EMBL/GenBank/DDBJ whole genome shotgun (WGS) entry which is preliminary data.</text>
</comment>
<dbReference type="Pfam" id="PF07819">
    <property type="entry name" value="PGAP1"/>
    <property type="match status" value="1"/>
</dbReference>
<feature type="domain" description="GPI inositol-deacylase PGAP1-like alpha/beta" evidence="2">
    <location>
        <begin position="233"/>
        <end position="282"/>
    </location>
</feature>
<dbReference type="EMBL" id="BMXV01000001">
    <property type="protein sequence ID" value="GGY62711.1"/>
    <property type="molecule type" value="Genomic_DNA"/>
</dbReference>
<feature type="region of interest" description="Disordered" evidence="1">
    <location>
        <begin position="1"/>
        <end position="28"/>
    </location>
</feature>
<evidence type="ECO:0000313" key="3">
    <source>
        <dbReference type="EMBL" id="GGY62711.1"/>
    </source>
</evidence>
<dbReference type="PANTHER" id="PTHR37946:SF1">
    <property type="entry name" value="SLL1969 PROTEIN"/>
    <property type="match status" value="1"/>
</dbReference>
<organism evidence="3 4">
    <name type="scientific">Marinobacter zhanjiangensis</name>
    <dbReference type="NCBI Taxonomy" id="578215"/>
    <lineage>
        <taxon>Bacteria</taxon>
        <taxon>Pseudomonadati</taxon>
        <taxon>Pseudomonadota</taxon>
        <taxon>Gammaproteobacteria</taxon>
        <taxon>Pseudomonadales</taxon>
        <taxon>Marinobacteraceae</taxon>
        <taxon>Marinobacter</taxon>
    </lineage>
</organism>
<dbReference type="Gene3D" id="3.40.50.1820">
    <property type="entry name" value="alpha/beta hydrolase"/>
    <property type="match status" value="1"/>
</dbReference>
<dbReference type="SUPFAM" id="SSF53474">
    <property type="entry name" value="alpha/beta-Hydrolases"/>
    <property type="match status" value="1"/>
</dbReference>
<dbReference type="PANTHER" id="PTHR37946">
    <property type="entry name" value="SLL1969 PROTEIN"/>
    <property type="match status" value="1"/>
</dbReference>
<name>A0ABQ3AP34_9GAMM</name>